<feature type="compositionally biased region" description="Low complexity" evidence="1">
    <location>
        <begin position="206"/>
        <end position="230"/>
    </location>
</feature>
<feature type="domain" description="Mei2-like C-terminal RNA recognition motif" evidence="2">
    <location>
        <begin position="380"/>
        <end position="474"/>
    </location>
</feature>
<dbReference type="OrthoDB" id="417481at2759"/>
<evidence type="ECO:0000313" key="4">
    <source>
        <dbReference type="Proteomes" id="UP000695562"/>
    </source>
</evidence>
<dbReference type="InterPro" id="IPR007201">
    <property type="entry name" value="Mei2-like_Rrm_C"/>
</dbReference>
<name>A0A8J4PYL3_9MYCE</name>
<gene>
    <name evidence="3" type="ORF">CYY_002119</name>
</gene>
<dbReference type="Pfam" id="PF04059">
    <property type="entry name" value="RRM_2"/>
    <property type="match status" value="1"/>
</dbReference>
<feature type="region of interest" description="Disordered" evidence="1">
    <location>
        <begin position="319"/>
        <end position="360"/>
    </location>
</feature>
<keyword evidence="4" id="KW-1185">Reference proteome</keyword>
<feature type="compositionally biased region" description="Polar residues" evidence="1">
    <location>
        <begin position="324"/>
        <end position="340"/>
    </location>
</feature>
<comment type="caution">
    <text evidence="3">The sequence shown here is derived from an EMBL/GenBank/DDBJ whole genome shotgun (WGS) entry which is preliminary data.</text>
</comment>
<dbReference type="Gene3D" id="3.30.70.330">
    <property type="match status" value="1"/>
</dbReference>
<dbReference type="SUPFAM" id="SSF54928">
    <property type="entry name" value="RNA-binding domain, RBD"/>
    <property type="match status" value="1"/>
</dbReference>
<dbReference type="InterPro" id="IPR012677">
    <property type="entry name" value="Nucleotide-bd_a/b_plait_sf"/>
</dbReference>
<feature type="compositionally biased region" description="Low complexity" evidence="1">
    <location>
        <begin position="236"/>
        <end position="288"/>
    </location>
</feature>
<feature type="region of interest" description="Disordered" evidence="1">
    <location>
        <begin position="172"/>
        <end position="307"/>
    </location>
</feature>
<protein>
    <recommendedName>
        <fullName evidence="2">Mei2-like C-terminal RNA recognition motif domain-containing protein</fullName>
    </recommendedName>
</protein>
<evidence type="ECO:0000259" key="2">
    <source>
        <dbReference type="Pfam" id="PF04059"/>
    </source>
</evidence>
<feature type="compositionally biased region" description="Low complexity" evidence="1">
    <location>
        <begin position="187"/>
        <end position="197"/>
    </location>
</feature>
<sequence length="523" mass="58616">MDSMSIFSSMEIRLGMGNIGSIPTSRPIGELNENLALTKENNHSSTIPEYVGFTNNRGIDCSNINNTPYSNQMFPCGHGLNINNNNNNNNNYYNSIQQYQMVNNEPHPDDSIYFSDTGAIPLPPSLIANQFIINQPIHQTMLNSHSFTTPISLPPTQPMLLPPSLIDDKFNINHFSHPPSNSQSFTSISPPLNQLLPPNSPNFRPNTTTTNNNNNNNNNSNSLKGNNSKNSKSKSSKGTNGNNNNNNSLKGNNSNNNHSKDANSNNNNLKANSNNNNNVSKGTNSNSSKKSKNSNRTQNSIPVDRNYDDALLSTKSELSDAERLSSSLNTNVLDSGNDSKPLSPKSKATKGPRNTNPISEEEKAKYIVNIELVISGVDQRSCLMIKNLPNKMTHTELLSMVDRNFQERYEFFYLPVGPNFKVNYGYAFINFKNYQDIVPFYNEFFKRKWENTQSVKLCGLTYAKFQEKIGFFEHLYSVYESCAKKEHIPTLFLSDESGSYERKLFEVYTPPKDSNIDTVDVGE</sequence>
<dbReference type="AlphaFoldDB" id="A0A8J4PYL3"/>
<evidence type="ECO:0000256" key="1">
    <source>
        <dbReference type="SAM" id="MobiDB-lite"/>
    </source>
</evidence>
<dbReference type="InterPro" id="IPR035979">
    <property type="entry name" value="RBD_domain_sf"/>
</dbReference>
<dbReference type="GO" id="GO:0003676">
    <property type="term" value="F:nucleic acid binding"/>
    <property type="evidence" value="ECO:0007669"/>
    <property type="project" value="InterPro"/>
</dbReference>
<evidence type="ECO:0000313" key="3">
    <source>
        <dbReference type="EMBL" id="KAF2076568.1"/>
    </source>
</evidence>
<dbReference type="Proteomes" id="UP000695562">
    <property type="component" value="Unassembled WGS sequence"/>
</dbReference>
<accession>A0A8J4PYL3</accession>
<dbReference type="EMBL" id="AJWJ01000056">
    <property type="protein sequence ID" value="KAF2076568.1"/>
    <property type="molecule type" value="Genomic_DNA"/>
</dbReference>
<reference evidence="3" key="1">
    <citation type="submission" date="2020-01" db="EMBL/GenBank/DDBJ databases">
        <title>Development of genomics and gene disruption for Polysphondylium violaceum indicates a role for the polyketide synthase stlB in stalk morphogenesis.</title>
        <authorList>
            <person name="Narita B."/>
            <person name="Kawabe Y."/>
            <person name="Kin K."/>
            <person name="Saito T."/>
            <person name="Gibbs R."/>
            <person name="Kuspa A."/>
            <person name="Muzny D."/>
            <person name="Queller D."/>
            <person name="Richards S."/>
            <person name="Strassman J."/>
            <person name="Sucgang R."/>
            <person name="Worley K."/>
            <person name="Schaap P."/>
        </authorList>
    </citation>
    <scope>NUCLEOTIDE SEQUENCE</scope>
    <source>
        <strain evidence="3">QSvi11</strain>
    </source>
</reference>
<proteinExistence type="predicted"/>
<organism evidence="3 4">
    <name type="scientific">Polysphondylium violaceum</name>
    <dbReference type="NCBI Taxonomy" id="133409"/>
    <lineage>
        <taxon>Eukaryota</taxon>
        <taxon>Amoebozoa</taxon>
        <taxon>Evosea</taxon>
        <taxon>Eumycetozoa</taxon>
        <taxon>Dictyostelia</taxon>
        <taxon>Dictyosteliales</taxon>
        <taxon>Dictyosteliaceae</taxon>
        <taxon>Polysphondylium</taxon>
    </lineage>
</organism>